<dbReference type="Proteomes" id="UP001472677">
    <property type="component" value="Unassembled WGS sequence"/>
</dbReference>
<comment type="caution">
    <text evidence="1">The sequence shown here is derived from an EMBL/GenBank/DDBJ whole genome shotgun (WGS) entry which is preliminary data.</text>
</comment>
<evidence type="ECO:0000313" key="1">
    <source>
        <dbReference type="EMBL" id="KAK8518698.1"/>
    </source>
</evidence>
<evidence type="ECO:0000313" key="2">
    <source>
        <dbReference type="Proteomes" id="UP001472677"/>
    </source>
</evidence>
<organism evidence="1 2">
    <name type="scientific">Hibiscus sabdariffa</name>
    <name type="common">roselle</name>
    <dbReference type="NCBI Taxonomy" id="183260"/>
    <lineage>
        <taxon>Eukaryota</taxon>
        <taxon>Viridiplantae</taxon>
        <taxon>Streptophyta</taxon>
        <taxon>Embryophyta</taxon>
        <taxon>Tracheophyta</taxon>
        <taxon>Spermatophyta</taxon>
        <taxon>Magnoliopsida</taxon>
        <taxon>eudicotyledons</taxon>
        <taxon>Gunneridae</taxon>
        <taxon>Pentapetalae</taxon>
        <taxon>rosids</taxon>
        <taxon>malvids</taxon>
        <taxon>Malvales</taxon>
        <taxon>Malvaceae</taxon>
        <taxon>Malvoideae</taxon>
        <taxon>Hibiscus</taxon>
    </lineage>
</organism>
<proteinExistence type="predicted"/>
<dbReference type="EMBL" id="JBBPBM010000052">
    <property type="protein sequence ID" value="KAK8518698.1"/>
    <property type="molecule type" value="Genomic_DNA"/>
</dbReference>
<reference evidence="1 2" key="1">
    <citation type="journal article" date="2024" name="G3 (Bethesda)">
        <title>Genome assembly of Hibiscus sabdariffa L. provides insights into metabolisms of medicinal natural products.</title>
        <authorList>
            <person name="Kim T."/>
        </authorList>
    </citation>
    <scope>NUCLEOTIDE SEQUENCE [LARGE SCALE GENOMIC DNA]</scope>
    <source>
        <strain evidence="1">TK-2024</strain>
        <tissue evidence="1">Old leaves</tissue>
    </source>
</reference>
<protein>
    <submittedName>
        <fullName evidence="1">Uncharacterized protein</fullName>
    </submittedName>
</protein>
<accession>A0ABR2CHD5</accession>
<keyword evidence="2" id="KW-1185">Reference proteome</keyword>
<name>A0ABR2CHD5_9ROSI</name>
<gene>
    <name evidence="1" type="ORF">V6N12_011944</name>
</gene>
<sequence>MVVGESNNTKVPINTADFIQSSGNPVNSVNPANHVNTTESTKLPTNHVGSTLNLLPASKLFSSKKINVTLDEHNYLLWHQQGQSVGYSVPPTTHVSRVYMPAYPTYASQPQQQAQVHQQYQTLQLLPTQVPLGFSFQSVPPVSSPMMFRPASLFTNGVSPSNTSSQAFMATPVPASAFIATPEVVDGNA</sequence>